<reference evidence="1" key="1">
    <citation type="submission" date="2023-03" db="EMBL/GenBank/DDBJ databases">
        <title>Genome sequence of Brevundimonas nasdae SJTX8.</title>
        <authorList>
            <person name="Liang R."/>
        </authorList>
    </citation>
    <scope>NUCLEOTIDE SEQUENCE</scope>
    <source>
        <strain evidence="1">X8</strain>
    </source>
</reference>
<protein>
    <submittedName>
        <fullName evidence="1">Glycosyltransferase family 1 protein</fullName>
    </submittedName>
</protein>
<keyword evidence="2" id="KW-1185">Reference proteome</keyword>
<sequence length="359" mass="38953">MPSPADAWVAEPVFINGRFLTQPMSGVQRYARQIVRALDQRPGAGDRYVLLTPPGAEDLNLLNIPTRTIGRTGGHLWEQTALAWTARHGRLLSLGGSGPVLHRRHIAVIHDAAVFRHPEHFRTGYAAFHRALNRILARRARLATVSAFSRRELASVLNLSPGSIAIAPNSADHLRDITPDPAVIERLGLTTRPYFVALGNLTPNKNLAVAIRALSRLADPAVRLVLIGDRPAAVFDRSAFPAYPRVIFAGRRSDAEIAALLGGAQALVFPSLYEGFGIPPLEAMALGCPVIASDIPATREVCADAALYFDPADDAALAAHMSELFSRPDVARRDAGLRRADRYAWSRSAQVIEDLLLST</sequence>
<evidence type="ECO:0000313" key="2">
    <source>
        <dbReference type="Proteomes" id="UP001302493"/>
    </source>
</evidence>
<evidence type="ECO:0000313" key="1">
    <source>
        <dbReference type="EMBL" id="WOB79886.1"/>
    </source>
</evidence>
<organism evidence="1 2">
    <name type="scientific">Brevundimonas nasdae</name>
    <dbReference type="NCBI Taxonomy" id="172043"/>
    <lineage>
        <taxon>Bacteria</taxon>
        <taxon>Pseudomonadati</taxon>
        <taxon>Pseudomonadota</taxon>
        <taxon>Alphaproteobacteria</taxon>
        <taxon>Caulobacterales</taxon>
        <taxon>Caulobacteraceae</taxon>
        <taxon>Brevundimonas</taxon>
    </lineage>
</organism>
<dbReference type="EMBL" id="CP119180">
    <property type="protein sequence ID" value="WOB79886.1"/>
    <property type="molecule type" value="Genomic_DNA"/>
</dbReference>
<gene>
    <name evidence="1" type="ORF">PZA08_06845</name>
</gene>
<proteinExistence type="predicted"/>
<name>A0ACD4VPX6_9CAUL</name>
<dbReference type="Proteomes" id="UP001302493">
    <property type="component" value="Chromosome"/>
</dbReference>
<accession>A0ACD4VPX6</accession>